<comment type="caution">
    <text evidence="1">The sequence shown here is derived from an EMBL/GenBank/DDBJ whole genome shotgun (WGS) entry which is preliminary data.</text>
</comment>
<dbReference type="VEuPathDB" id="FungiDB:BON22_4354"/>
<evidence type="ECO:0000313" key="1">
    <source>
        <dbReference type="EMBL" id="ONH65810.1"/>
    </source>
</evidence>
<name>A0A1V2L224_CYBFA</name>
<sequence>MLEPVAPLVTEDMTQVFIADFQGLKQVHVPLLYTPEDPSSIADGGHHWSNRVSGNEKYEISEETRRAYLALFDQVLLVLKRYLKVYNKRIQLLHAKIEDKKPIRKAMKSVSMRNTAKLDAIMSLLLQRKIENLSKHRVNSHYLDLETILVMSKVVPHEIMKRFRSQIDQIYIQDTQYFHLLCR</sequence>
<dbReference type="Proteomes" id="UP000189513">
    <property type="component" value="Unassembled WGS sequence"/>
</dbReference>
<protein>
    <submittedName>
        <fullName evidence="1">Uncharacterized protein</fullName>
    </submittedName>
</protein>
<dbReference type="EMBL" id="MPUK01000009">
    <property type="protein sequence ID" value="ONH65810.1"/>
    <property type="molecule type" value="Genomic_DNA"/>
</dbReference>
<organism evidence="1 2">
    <name type="scientific">Cyberlindnera fabianii</name>
    <name type="common">Yeast</name>
    <name type="synonym">Hansenula fabianii</name>
    <dbReference type="NCBI Taxonomy" id="36022"/>
    <lineage>
        <taxon>Eukaryota</taxon>
        <taxon>Fungi</taxon>
        <taxon>Dikarya</taxon>
        <taxon>Ascomycota</taxon>
        <taxon>Saccharomycotina</taxon>
        <taxon>Saccharomycetes</taxon>
        <taxon>Phaffomycetales</taxon>
        <taxon>Phaffomycetaceae</taxon>
        <taxon>Cyberlindnera</taxon>
    </lineage>
</organism>
<evidence type="ECO:0000313" key="2">
    <source>
        <dbReference type="Proteomes" id="UP000189513"/>
    </source>
</evidence>
<keyword evidence="2" id="KW-1185">Reference proteome</keyword>
<reference evidence="2" key="1">
    <citation type="journal article" date="2017" name="Genome Announc.">
        <title>Genome sequences of Cyberlindnera fabianii 65, Pichia kudriavzevii 129, and Saccharomyces cerevisiae 131 isolated from fermented masau fruits in Zimbabwe.</title>
        <authorList>
            <person name="van Rijswijck I.M.H."/>
            <person name="Derks M.F.L."/>
            <person name="Abee T."/>
            <person name="de Ridder D."/>
            <person name="Smid E.J."/>
        </authorList>
    </citation>
    <scope>NUCLEOTIDE SEQUENCE [LARGE SCALE GENOMIC DNA]</scope>
    <source>
        <strain evidence="2">65</strain>
    </source>
</reference>
<gene>
    <name evidence="1" type="ORF">BON22_4354</name>
</gene>
<dbReference type="AlphaFoldDB" id="A0A1V2L224"/>
<accession>A0A1V2L224</accession>
<proteinExistence type="predicted"/>